<dbReference type="Proteomes" id="UP000230069">
    <property type="component" value="Unassembled WGS sequence"/>
</dbReference>
<dbReference type="EMBL" id="KZ305063">
    <property type="protein sequence ID" value="PIA32058.1"/>
    <property type="molecule type" value="Genomic_DNA"/>
</dbReference>
<sequence length="100" mass="10927">MENSFSSDQYYNGSTYGGYGNLGASGINEYKKVQHRPNGCSSVVDGITITSELLQNGNMHTMPPSRFKLVMSTTTQQEQGDASIKHKDVRFIDFVGVGIS</sequence>
<proteinExistence type="predicted"/>
<name>A0A2G5CLD5_AQUCA</name>
<dbReference type="InParanoid" id="A0A2G5CLD5"/>
<protein>
    <submittedName>
        <fullName evidence="1">Uncharacterized protein</fullName>
    </submittedName>
</protein>
<dbReference type="AlphaFoldDB" id="A0A2G5CLD5"/>
<reference evidence="1 2" key="1">
    <citation type="submission" date="2017-09" db="EMBL/GenBank/DDBJ databases">
        <title>WGS assembly of Aquilegia coerulea Goldsmith.</title>
        <authorList>
            <person name="Hodges S."/>
            <person name="Kramer E."/>
            <person name="Nordborg M."/>
            <person name="Tomkins J."/>
            <person name="Borevitz J."/>
            <person name="Derieg N."/>
            <person name="Yan J."/>
            <person name="Mihaltcheva S."/>
            <person name="Hayes R.D."/>
            <person name="Rokhsar D."/>
        </authorList>
    </citation>
    <scope>NUCLEOTIDE SEQUENCE [LARGE SCALE GENOMIC DNA]</scope>
    <source>
        <strain evidence="2">cv. Goldsmith</strain>
    </source>
</reference>
<organism evidence="1 2">
    <name type="scientific">Aquilegia coerulea</name>
    <name type="common">Rocky mountain columbine</name>
    <dbReference type="NCBI Taxonomy" id="218851"/>
    <lineage>
        <taxon>Eukaryota</taxon>
        <taxon>Viridiplantae</taxon>
        <taxon>Streptophyta</taxon>
        <taxon>Embryophyta</taxon>
        <taxon>Tracheophyta</taxon>
        <taxon>Spermatophyta</taxon>
        <taxon>Magnoliopsida</taxon>
        <taxon>Ranunculales</taxon>
        <taxon>Ranunculaceae</taxon>
        <taxon>Thalictroideae</taxon>
        <taxon>Aquilegia</taxon>
    </lineage>
</organism>
<accession>A0A2G5CLD5</accession>
<keyword evidence="2" id="KW-1185">Reference proteome</keyword>
<gene>
    <name evidence="1" type="ORF">AQUCO_04600018v1</name>
</gene>
<dbReference type="OrthoDB" id="2143914at2759"/>
<evidence type="ECO:0000313" key="2">
    <source>
        <dbReference type="Proteomes" id="UP000230069"/>
    </source>
</evidence>
<evidence type="ECO:0000313" key="1">
    <source>
        <dbReference type="EMBL" id="PIA32058.1"/>
    </source>
</evidence>